<dbReference type="Proteomes" id="UP001060070">
    <property type="component" value="Chromosome"/>
</dbReference>
<organism evidence="12 13">
    <name type="scientific">Mesorhizobium ciceri</name>
    <dbReference type="NCBI Taxonomy" id="39645"/>
    <lineage>
        <taxon>Bacteria</taxon>
        <taxon>Pseudomonadati</taxon>
        <taxon>Pseudomonadota</taxon>
        <taxon>Alphaproteobacteria</taxon>
        <taxon>Hyphomicrobiales</taxon>
        <taxon>Phyllobacteriaceae</taxon>
        <taxon>Mesorhizobium</taxon>
    </lineage>
</organism>
<gene>
    <name evidence="12" type="ORF">LRP29_05545</name>
</gene>
<protein>
    <submittedName>
        <fullName evidence="12">ABC transporter ATP-binding protein/permease</fullName>
    </submittedName>
</protein>
<dbReference type="RefSeq" id="WP_024504730.1">
    <property type="nucleotide sequence ID" value="NZ_CP088147.1"/>
</dbReference>
<evidence type="ECO:0000256" key="1">
    <source>
        <dbReference type="ARBA" id="ARBA00004651"/>
    </source>
</evidence>
<keyword evidence="6 12" id="KW-0067">ATP-binding</keyword>
<comment type="subcellular location">
    <subcellularLocation>
        <location evidence="1">Cell membrane</location>
        <topology evidence="1">Multi-pass membrane protein</topology>
    </subcellularLocation>
</comment>
<dbReference type="PROSITE" id="PS50929">
    <property type="entry name" value="ABC_TM1F"/>
    <property type="match status" value="1"/>
</dbReference>
<dbReference type="GO" id="GO:0005524">
    <property type="term" value="F:ATP binding"/>
    <property type="evidence" value="ECO:0007669"/>
    <property type="project" value="UniProtKB-KW"/>
</dbReference>
<feature type="transmembrane region" description="Helical" evidence="9">
    <location>
        <begin position="158"/>
        <end position="175"/>
    </location>
</feature>
<feature type="transmembrane region" description="Helical" evidence="9">
    <location>
        <begin position="53"/>
        <end position="77"/>
    </location>
</feature>
<keyword evidence="8 9" id="KW-0472">Membrane</keyword>
<keyword evidence="7 9" id="KW-1133">Transmembrane helix</keyword>
<evidence type="ECO:0000313" key="12">
    <source>
        <dbReference type="EMBL" id="UTU52915.1"/>
    </source>
</evidence>
<reference evidence="12 13" key="1">
    <citation type="journal article" date="2022" name="Microbiol. Resour. Announc.">
        <title>Complete Genome Sequence of Mesorhizobium ciceri Strain R30, a Rhizobium Used as a Commercial Inoculant for Chickpea in Argentina.</title>
        <authorList>
            <person name="Foresto E."/>
            <person name="Revale S."/>
            <person name="Primo E."/>
            <person name="Nievas F."/>
            <person name="Carezzano E."/>
            <person name="Puente M."/>
            <person name="Alzari P."/>
            <person name="Mart M."/>
            <person name="Ben-Assaya M."/>
            <person name="Mornico D."/>
            <person name="Santoro M."/>
            <person name="Mart F."/>
            <person name="Giordano W."/>
            <person name="Bogino P."/>
        </authorList>
    </citation>
    <scope>NUCLEOTIDE SEQUENCE [LARGE SCALE GENOMIC DNA]</scope>
    <source>
        <strain evidence="12 13">R30</strain>
    </source>
</reference>
<dbReference type="Gene3D" id="1.20.1560.10">
    <property type="entry name" value="ABC transporter type 1, transmembrane domain"/>
    <property type="match status" value="1"/>
</dbReference>
<dbReference type="Pfam" id="PF00664">
    <property type="entry name" value="ABC_membrane"/>
    <property type="match status" value="1"/>
</dbReference>
<keyword evidence="5" id="KW-0547">Nucleotide-binding</keyword>
<evidence type="ECO:0000256" key="4">
    <source>
        <dbReference type="ARBA" id="ARBA00022692"/>
    </source>
</evidence>
<evidence type="ECO:0000256" key="2">
    <source>
        <dbReference type="ARBA" id="ARBA00005417"/>
    </source>
</evidence>
<feature type="domain" description="ABC transporter" evidence="10">
    <location>
        <begin position="333"/>
        <end position="567"/>
    </location>
</feature>
<dbReference type="GO" id="GO:0034040">
    <property type="term" value="F:ATPase-coupled lipid transmembrane transporter activity"/>
    <property type="evidence" value="ECO:0007669"/>
    <property type="project" value="TreeGrafter"/>
</dbReference>
<evidence type="ECO:0000313" key="13">
    <source>
        <dbReference type="Proteomes" id="UP001060070"/>
    </source>
</evidence>
<name>A0AB38TDM3_9HYPH</name>
<evidence type="ECO:0000256" key="8">
    <source>
        <dbReference type="ARBA" id="ARBA00023136"/>
    </source>
</evidence>
<evidence type="ECO:0000256" key="5">
    <source>
        <dbReference type="ARBA" id="ARBA00022741"/>
    </source>
</evidence>
<sequence>MIRRFLSYYAPWKGLFALDFSCAVLAGLLELGFPMAVRTFVDQLLPRQDWTLIIIASAGLLVIYLLNTVLMAVVTYWGHMLGINIETEMRRKSFDHLQKLSFRFYDNHKTGHLVGRVTKDLEEIGEIAHHGPEDLFIAIMTFAGAFVLMFTVNMHLALITAVIVPLIAWVTMRYGDRMERNWQALYRRVGDFNVRIEENVGGMRVVQAFANEEHERTLFAHDNQRYRQTKLDAYRIMSASNSLNYMGIRLIQLVVMIAGSYLVITGGLSNGGFVGFLLLVGVFVRPIEKINSVIETYPKGIAGFRRYTELLDTEPDIADRAGAVTASGLKGDIKYRGVSFGYGDGKPVLRDIDLTIRAGETIAFVGPSGAGKTTICSLLPRFYEVSAGRISIDGIDIRDMTLASLRGQIGIVQQDVFLFGGSIRENIAYGRLGASDDAIADAARRAQLDGMISGLPAGYDTIIGERGVKLSGGQKQRLAIARMFLKNPPILILDEATSALDTETEREIQKSLAELAEGRTTLVIAHRLATIRGADRIVVVSESGVVEQGSHSELIRAGGIYRRLHDAQHLVSSR</sequence>
<dbReference type="Pfam" id="PF00005">
    <property type="entry name" value="ABC_tran"/>
    <property type="match status" value="1"/>
</dbReference>
<dbReference type="AlphaFoldDB" id="A0AB38TDM3"/>
<dbReference type="InterPro" id="IPR036640">
    <property type="entry name" value="ABC1_TM_sf"/>
</dbReference>
<keyword evidence="3" id="KW-0813">Transport</keyword>
<proteinExistence type="inferred from homology"/>
<dbReference type="InterPro" id="IPR003439">
    <property type="entry name" value="ABC_transporter-like_ATP-bd"/>
</dbReference>
<dbReference type="PROSITE" id="PS50893">
    <property type="entry name" value="ABC_TRANSPORTER_2"/>
    <property type="match status" value="1"/>
</dbReference>
<evidence type="ECO:0000256" key="9">
    <source>
        <dbReference type="SAM" id="Phobius"/>
    </source>
</evidence>
<accession>A0AB38TDM3</accession>
<dbReference type="CDD" id="cd18549">
    <property type="entry name" value="ABC_6TM_YwjA_like"/>
    <property type="match status" value="1"/>
</dbReference>
<dbReference type="SUPFAM" id="SSF52540">
    <property type="entry name" value="P-loop containing nucleoside triphosphate hydrolases"/>
    <property type="match status" value="1"/>
</dbReference>
<dbReference type="InterPro" id="IPR017871">
    <property type="entry name" value="ABC_transporter-like_CS"/>
</dbReference>
<dbReference type="SMART" id="SM00382">
    <property type="entry name" value="AAA"/>
    <property type="match status" value="1"/>
</dbReference>
<evidence type="ECO:0000256" key="3">
    <source>
        <dbReference type="ARBA" id="ARBA00022448"/>
    </source>
</evidence>
<evidence type="ECO:0000256" key="6">
    <source>
        <dbReference type="ARBA" id="ARBA00022840"/>
    </source>
</evidence>
<dbReference type="EMBL" id="CP088147">
    <property type="protein sequence ID" value="UTU52915.1"/>
    <property type="molecule type" value="Genomic_DNA"/>
</dbReference>
<dbReference type="InterPro" id="IPR027417">
    <property type="entry name" value="P-loop_NTPase"/>
</dbReference>
<dbReference type="InterPro" id="IPR011527">
    <property type="entry name" value="ABC1_TM_dom"/>
</dbReference>
<dbReference type="GO" id="GO:0005886">
    <property type="term" value="C:plasma membrane"/>
    <property type="evidence" value="ECO:0007669"/>
    <property type="project" value="UniProtKB-SubCell"/>
</dbReference>
<feature type="transmembrane region" description="Helical" evidence="9">
    <location>
        <begin position="243"/>
        <end position="264"/>
    </location>
</feature>
<evidence type="ECO:0000259" key="11">
    <source>
        <dbReference type="PROSITE" id="PS50929"/>
    </source>
</evidence>
<feature type="domain" description="ABC transmembrane type-1" evidence="11">
    <location>
        <begin position="17"/>
        <end position="299"/>
    </location>
</feature>
<dbReference type="FunFam" id="3.40.50.300:FF:000287">
    <property type="entry name" value="Multidrug ABC transporter ATP-binding protein"/>
    <property type="match status" value="1"/>
</dbReference>
<dbReference type="FunFam" id="1.20.1560.10:FF:000053">
    <property type="entry name" value="Multidrug ABC transporter ATP-binding protein"/>
    <property type="match status" value="1"/>
</dbReference>
<dbReference type="PANTHER" id="PTHR24221">
    <property type="entry name" value="ATP-BINDING CASSETTE SUB-FAMILY B"/>
    <property type="match status" value="1"/>
</dbReference>
<evidence type="ECO:0000256" key="7">
    <source>
        <dbReference type="ARBA" id="ARBA00022989"/>
    </source>
</evidence>
<dbReference type="InterPro" id="IPR039421">
    <property type="entry name" value="Type_1_exporter"/>
</dbReference>
<dbReference type="GO" id="GO:0140359">
    <property type="term" value="F:ABC-type transporter activity"/>
    <property type="evidence" value="ECO:0007669"/>
    <property type="project" value="InterPro"/>
</dbReference>
<dbReference type="PANTHER" id="PTHR24221:SF575">
    <property type="entry name" value="MULTIDRUG RESISTANCE ABC TRANSPORTER ATP-BINDING AND PERMEASE PROTEIN"/>
    <property type="match status" value="1"/>
</dbReference>
<dbReference type="PROSITE" id="PS00211">
    <property type="entry name" value="ABC_TRANSPORTER_1"/>
    <property type="match status" value="1"/>
</dbReference>
<dbReference type="SUPFAM" id="SSF90123">
    <property type="entry name" value="ABC transporter transmembrane region"/>
    <property type="match status" value="1"/>
</dbReference>
<feature type="transmembrane region" description="Helical" evidence="9">
    <location>
        <begin position="12"/>
        <end position="33"/>
    </location>
</feature>
<dbReference type="Gene3D" id="3.40.50.300">
    <property type="entry name" value="P-loop containing nucleotide triphosphate hydrolases"/>
    <property type="match status" value="1"/>
</dbReference>
<dbReference type="InterPro" id="IPR003593">
    <property type="entry name" value="AAA+_ATPase"/>
</dbReference>
<evidence type="ECO:0000259" key="10">
    <source>
        <dbReference type="PROSITE" id="PS50893"/>
    </source>
</evidence>
<keyword evidence="13" id="KW-1185">Reference proteome</keyword>
<keyword evidence="4 9" id="KW-0812">Transmembrane</keyword>
<dbReference type="GO" id="GO:0016887">
    <property type="term" value="F:ATP hydrolysis activity"/>
    <property type="evidence" value="ECO:0007669"/>
    <property type="project" value="InterPro"/>
</dbReference>
<comment type="similarity">
    <text evidence="2">Belongs to the ABC transporter superfamily.</text>
</comment>